<evidence type="ECO:0000259" key="1">
    <source>
        <dbReference type="Pfam" id="PF18029"/>
    </source>
</evidence>
<gene>
    <name evidence="2" type="ORF">GCM10022267_21720</name>
</gene>
<dbReference type="InterPro" id="IPR029068">
    <property type="entry name" value="Glyas_Bleomycin-R_OHBP_Dase"/>
</dbReference>
<sequence>MSRPITAAEFHAAEGVADWRVLTSGACAYFRGTFDQIKHLVTDTADIRPDGITVRLPLTEASIDEARRISARARELGATPEPVRLQHVGLTLDALVSAGVMPFWLAVLGYEPEGDEDVVDPRGQGPGIWFQDMDVPRTDRNRLHIDVSVPHDQAEQRVQQALRAGGTLKDDSHAPSWWVLADAEGNEVCIATWVGR</sequence>
<dbReference type="Proteomes" id="UP001500711">
    <property type="component" value="Unassembled WGS sequence"/>
</dbReference>
<protein>
    <recommendedName>
        <fullName evidence="1">Glyoxalase-like domain-containing protein</fullName>
    </recommendedName>
</protein>
<accession>A0ABP7AKJ8</accession>
<evidence type="ECO:0000313" key="3">
    <source>
        <dbReference type="Proteomes" id="UP001500711"/>
    </source>
</evidence>
<keyword evidence="3" id="KW-1185">Reference proteome</keyword>
<dbReference type="RefSeq" id="WP_112226955.1">
    <property type="nucleotide sequence ID" value="NZ_BAABBE010000005.1"/>
</dbReference>
<dbReference type="PANTHER" id="PTHR35908">
    <property type="entry name" value="HYPOTHETICAL FUSION PROTEIN"/>
    <property type="match status" value="1"/>
</dbReference>
<reference evidence="3" key="1">
    <citation type="journal article" date="2019" name="Int. J. Syst. Evol. Microbiol.">
        <title>The Global Catalogue of Microorganisms (GCM) 10K type strain sequencing project: providing services to taxonomists for standard genome sequencing and annotation.</title>
        <authorList>
            <consortium name="The Broad Institute Genomics Platform"/>
            <consortium name="The Broad Institute Genome Sequencing Center for Infectious Disease"/>
            <person name="Wu L."/>
            <person name="Ma J."/>
        </authorList>
    </citation>
    <scope>NUCLEOTIDE SEQUENCE [LARGE SCALE GENOMIC DNA]</scope>
    <source>
        <strain evidence="3">JCM 17494</strain>
    </source>
</reference>
<dbReference type="EMBL" id="BAABBE010000005">
    <property type="protein sequence ID" value="GAA3634701.1"/>
    <property type="molecule type" value="Genomic_DNA"/>
</dbReference>
<feature type="domain" description="Glyoxalase-like" evidence="1">
    <location>
        <begin position="91"/>
        <end position="190"/>
    </location>
</feature>
<dbReference type="InterPro" id="IPR041581">
    <property type="entry name" value="Glyoxalase_6"/>
</dbReference>
<comment type="caution">
    <text evidence="2">The sequence shown here is derived from an EMBL/GenBank/DDBJ whole genome shotgun (WGS) entry which is preliminary data.</text>
</comment>
<name>A0ABP7AKJ8_9PSEU</name>
<evidence type="ECO:0000313" key="2">
    <source>
        <dbReference type="EMBL" id="GAA3634701.1"/>
    </source>
</evidence>
<dbReference type="PANTHER" id="PTHR35908:SF1">
    <property type="entry name" value="CONSERVED PROTEIN"/>
    <property type="match status" value="1"/>
</dbReference>
<dbReference type="Gene3D" id="3.10.180.10">
    <property type="entry name" value="2,3-Dihydroxybiphenyl 1,2-Dioxygenase, domain 1"/>
    <property type="match status" value="1"/>
</dbReference>
<proteinExistence type="predicted"/>
<organism evidence="2 3">
    <name type="scientific">Lentzea roselyniae</name>
    <dbReference type="NCBI Taxonomy" id="531940"/>
    <lineage>
        <taxon>Bacteria</taxon>
        <taxon>Bacillati</taxon>
        <taxon>Actinomycetota</taxon>
        <taxon>Actinomycetes</taxon>
        <taxon>Pseudonocardiales</taxon>
        <taxon>Pseudonocardiaceae</taxon>
        <taxon>Lentzea</taxon>
    </lineage>
</organism>
<dbReference type="Pfam" id="PF18029">
    <property type="entry name" value="Glyoxalase_6"/>
    <property type="match status" value="1"/>
</dbReference>